<evidence type="ECO:0000313" key="2">
    <source>
        <dbReference type="EMBL" id="EGT48683.1"/>
    </source>
</evidence>
<organism evidence="3">
    <name type="scientific">Caenorhabditis brenneri</name>
    <name type="common">Nematode worm</name>
    <dbReference type="NCBI Taxonomy" id="135651"/>
    <lineage>
        <taxon>Eukaryota</taxon>
        <taxon>Metazoa</taxon>
        <taxon>Ecdysozoa</taxon>
        <taxon>Nematoda</taxon>
        <taxon>Chromadorea</taxon>
        <taxon>Rhabditida</taxon>
        <taxon>Rhabditina</taxon>
        <taxon>Rhabditomorpha</taxon>
        <taxon>Rhabditoidea</taxon>
        <taxon>Rhabditidae</taxon>
        <taxon>Peloderinae</taxon>
        <taxon>Caenorhabditis</taxon>
    </lineage>
</organism>
<dbReference type="GO" id="GO:0005737">
    <property type="term" value="C:cytoplasm"/>
    <property type="evidence" value="ECO:0007669"/>
    <property type="project" value="TreeGrafter"/>
</dbReference>
<dbReference type="AlphaFoldDB" id="G0P9P9"/>
<dbReference type="OrthoDB" id="7289984at2759"/>
<dbReference type="PRINTS" id="PR00080">
    <property type="entry name" value="SDRFAMILY"/>
</dbReference>
<dbReference type="PANTHER" id="PTHR43544:SF6">
    <property type="entry name" value="DEHYDROGENASES, SHORT CHAIN"/>
    <property type="match status" value="1"/>
</dbReference>
<dbReference type="Pfam" id="PF00106">
    <property type="entry name" value="adh_short"/>
    <property type="match status" value="1"/>
</dbReference>
<gene>
    <name evidence="2" type="ORF">CAEBREN_01598</name>
</gene>
<dbReference type="STRING" id="135651.G0P9P9"/>
<sequence length="265" mass="28916">MSPKSVVITGSNRGLGFGLVQQFLKDPNVEHVIATARNVENATALKSISDPRLHILQLSLGCDDSINSFAQKVSEIVGESGLTLLINNAAVMLPYVTKQEPDRKIVNDLFESNTIGPMILTQKLIPLIIKASNREEGSNLSISRAAIINIASEFLGSISQNTSGSGEYKAMAYRMTKCAVNQFTKTLSIDLKEDHILTAGICPGKVQTDMSKGKGEFTVSLKMKNKKENSFQVEEASAQLVETFKKLGEQQNGGYFRKDLSVIPY</sequence>
<dbReference type="GO" id="GO:0045087">
    <property type="term" value="P:innate immune response"/>
    <property type="evidence" value="ECO:0007669"/>
    <property type="project" value="EnsemblMetazoa"/>
</dbReference>
<dbReference type="eggNOG" id="KOG1611">
    <property type="taxonomic scope" value="Eukaryota"/>
</dbReference>
<evidence type="ECO:0000256" key="1">
    <source>
        <dbReference type="RuleBase" id="RU000363"/>
    </source>
</evidence>
<dbReference type="CDD" id="cd05325">
    <property type="entry name" value="carb_red_sniffer_like_SDR_c"/>
    <property type="match status" value="1"/>
</dbReference>
<dbReference type="PANTHER" id="PTHR43544">
    <property type="entry name" value="SHORT-CHAIN DEHYDROGENASE/REDUCTASE"/>
    <property type="match status" value="1"/>
</dbReference>
<proteinExistence type="inferred from homology"/>
<reference evidence="3" key="1">
    <citation type="submission" date="2011-07" db="EMBL/GenBank/DDBJ databases">
        <authorList>
            <consortium name="Caenorhabditis brenneri Sequencing and Analysis Consortium"/>
            <person name="Wilson R.K."/>
        </authorList>
    </citation>
    <scope>NUCLEOTIDE SEQUENCE [LARGE SCALE GENOMIC DNA]</scope>
    <source>
        <strain evidence="3">PB2801</strain>
    </source>
</reference>
<dbReference type="InParanoid" id="G0P9P9"/>
<dbReference type="HOGENOM" id="CLU_010194_9_1_1"/>
<dbReference type="GO" id="GO:0016491">
    <property type="term" value="F:oxidoreductase activity"/>
    <property type="evidence" value="ECO:0007669"/>
    <property type="project" value="TreeGrafter"/>
</dbReference>
<dbReference type="OMA" id="ESPMYKI"/>
<keyword evidence="3" id="KW-1185">Reference proteome</keyword>
<comment type="similarity">
    <text evidence="1">Belongs to the short-chain dehydrogenases/reductases (SDR) family.</text>
</comment>
<protein>
    <submittedName>
        <fullName evidence="2">Uncharacterized protein</fullName>
    </submittedName>
</protein>
<dbReference type="InterPro" id="IPR036291">
    <property type="entry name" value="NAD(P)-bd_dom_sf"/>
</dbReference>
<dbReference type="InterPro" id="IPR002347">
    <property type="entry name" value="SDR_fam"/>
</dbReference>
<accession>G0P9P9</accession>
<dbReference type="FunCoup" id="G0P9P9">
    <property type="interactions" value="284"/>
</dbReference>
<dbReference type="InterPro" id="IPR051468">
    <property type="entry name" value="Fungal_SecMetab_SDRs"/>
</dbReference>
<name>G0P9P9_CAEBE</name>
<dbReference type="PRINTS" id="PR00081">
    <property type="entry name" value="GDHRDH"/>
</dbReference>
<dbReference type="Gene3D" id="3.40.50.720">
    <property type="entry name" value="NAD(P)-binding Rossmann-like Domain"/>
    <property type="match status" value="1"/>
</dbReference>
<evidence type="ECO:0000313" key="3">
    <source>
        <dbReference type="Proteomes" id="UP000008068"/>
    </source>
</evidence>
<dbReference type="GO" id="GO:0050829">
    <property type="term" value="P:defense response to Gram-negative bacterium"/>
    <property type="evidence" value="ECO:0007669"/>
    <property type="project" value="EnsemblMetazoa"/>
</dbReference>
<dbReference type="EMBL" id="GL380156">
    <property type="protein sequence ID" value="EGT48683.1"/>
    <property type="molecule type" value="Genomic_DNA"/>
</dbReference>
<dbReference type="Proteomes" id="UP000008068">
    <property type="component" value="Unassembled WGS sequence"/>
</dbReference>
<dbReference type="SUPFAM" id="SSF51735">
    <property type="entry name" value="NAD(P)-binding Rossmann-fold domains"/>
    <property type="match status" value="1"/>
</dbReference>